<evidence type="ECO:0000256" key="1">
    <source>
        <dbReference type="SAM" id="SignalP"/>
    </source>
</evidence>
<dbReference type="AlphaFoldDB" id="A0A9W4UW56"/>
<name>A0A9W4UW56_9PLEO</name>
<dbReference type="InterPro" id="IPR008928">
    <property type="entry name" value="6-hairpin_glycosidase_sf"/>
</dbReference>
<sequence>MKSVGSLALACLGMLPCEAFGANDIHYASSDEITLKSNGNEPGVTIIDFGEAFEGHPTFEVVSASNNTLSLEVSYAESSTALNLYMSDGPIKLAAAMDSYRVKRYNISKPKVFENRLVQGAFRYQKLNLSSAGELRLRNIGVRPTIHTTPIRDLPGFFESSDEDLSRIWVTGARTVQLTEIPKHSIPDFWLVSSEGSLVEALTPQNWPGGGALTSYNISVDVKPVTGAFTVGVHLDTLNIGPYIVIDLVGGRITATNSNGDMIADIKTEPYRPTGFVSALISVQVSKITISIDNNVVASFSQTVSTFGSFGLGAPFANSAMFKNLKVTDLTSGRVAYNNSLTDRAFLKDFLMGDNPLNTIVDGSRRDRIAYNGDLDVSTGVNFASTYNMEFVEGSLNLLGSYQLSAGPFIPTAKIQQAPLPFKIPGERTGLIGYSFNLVCAMAQVYYMSGNETFAKKWAPSIVSMLNWADSKLENDRCQRKVQQPYAYSLQQSTSILKAVGVDTTLYETRLTNLRKAINNRLWNPELGAYSLSSEISNGFAQDAQAFAILANVPQSGNISAAALLQTMEKKLLLNAGPLAFSPETAEYGFARKISPYASSYHLRAAFDAGESDSAMRLLKTLWAPMADPLT</sequence>
<dbReference type="SUPFAM" id="SSF48208">
    <property type="entry name" value="Six-hairpin glycosidases"/>
    <property type="match status" value="1"/>
</dbReference>
<dbReference type="Gene3D" id="1.50.10.10">
    <property type="match status" value="1"/>
</dbReference>
<keyword evidence="1" id="KW-0732">Signal</keyword>
<dbReference type="GO" id="GO:0005975">
    <property type="term" value="P:carbohydrate metabolic process"/>
    <property type="evidence" value="ECO:0007669"/>
    <property type="project" value="InterPro"/>
</dbReference>
<dbReference type="OrthoDB" id="10036721at2759"/>
<comment type="caution">
    <text evidence="2">The sequence shown here is derived from an EMBL/GenBank/DDBJ whole genome shotgun (WGS) entry which is preliminary data.</text>
</comment>
<feature type="chain" id="PRO_5040737559" evidence="1">
    <location>
        <begin position="22"/>
        <end position="631"/>
    </location>
</feature>
<evidence type="ECO:0000313" key="3">
    <source>
        <dbReference type="Proteomes" id="UP001152607"/>
    </source>
</evidence>
<keyword evidence="3" id="KW-1185">Reference proteome</keyword>
<dbReference type="Proteomes" id="UP001152607">
    <property type="component" value="Unassembled WGS sequence"/>
</dbReference>
<protein>
    <submittedName>
        <fullName evidence="2">Uncharacterized protein</fullName>
    </submittedName>
</protein>
<proteinExistence type="predicted"/>
<gene>
    <name evidence="2" type="ORF">PDIGIT_LOCUS15778</name>
</gene>
<reference evidence="2" key="1">
    <citation type="submission" date="2023-01" db="EMBL/GenBank/DDBJ databases">
        <authorList>
            <person name="Van Ghelder C."/>
            <person name="Rancurel C."/>
        </authorList>
    </citation>
    <scope>NUCLEOTIDE SEQUENCE</scope>
    <source>
        <strain evidence="2">CNCM I-4278</strain>
    </source>
</reference>
<dbReference type="Gene3D" id="2.60.120.560">
    <property type="entry name" value="Exo-inulinase, domain 1"/>
    <property type="match status" value="1"/>
</dbReference>
<dbReference type="InterPro" id="IPR012341">
    <property type="entry name" value="6hp_glycosidase-like_sf"/>
</dbReference>
<organism evidence="2 3">
    <name type="scientific">Periconia digitata</name>
    <dbReference type="NCBI Taxonomy" id="1303443"/>
    <lineage>
        <taxon>Eukaryota</taxon>
        <taxon>Fungi</taxon>
        <taxon>Dikarya</taxon>
        <taxon>Ascomycota</taxon>
        <taxon>Pezizomycotina</taxon>
        <taxon>Dothideomycetes</taxon>
        <taxon>Pleosporomycetidae</taxon>
        <taxon>Pleosporales</taxon>
        <taxon>Massarineae</taxon>
        <taxon>Periconiaceae</taxon>
        <taxon>Periconia</taxon>
    </lineage>
</organism>
<feature type="signal peptide" evidence="1">
    <location>
        <begin position="1"/>
        <end position="21"/>
    </location>
</feature>
<dbReference type="PANTHER" id="PTHR34987">
    <property type="entry name" value="C, PUTATIVE (AFU_ORTHOLOGUE AFUA_3G02880)-RELATED"/>
    <property type="match status" value="1"/>
</dbReference>
<evidence type="ECO:0000313" key="2">
    <source>
        <dbReference type="EMBL" id="CAI6342569.1"/>
    </source>
</evidence>
<accession>A0A9W4UW56</accession>
<dbReference type="EMBL" id="CAOQHR010000013">
    <property type="protein sequence ID" value="CAI6342569.1"/>
    <property type="molecule type" value="Genomic_DNA"/>
</dbReference>
<dbReference type="GO" id="GO:0003824">
    <property type="term" value="F:catalytic activity"/>
    <property type="evidence" value="ECO:0007669"/>
    <property type="project" value="UniProtKB-ARBA"/>
</dbReference>
<dbReference type="PANTHER" id="PTHR34987:SF4">
    <property type="entry name" value="ALPHA-L-RHAMNOSIDASE C-TERMINAL DOMAIN-CONTAINING PROTEIN"/>
    <property type="match status" value="1"/>
</dbReference>